<gene>
    <name evidence="1" type="ORF">H1164_03195</name>
</gene>
<evidence type="ECO:0000313" key="1">
    <source>
        <dbReference type="EMBL" id="MBA4541908.1"/>
    </source>
</evidence>
<dbReference type="Proteomes" id="UP000530514">
    <property type="component" value="Unassembled WGS sequence"/>
</dbReference>
<proteinExistence type="predicted"/>
<keyword evidence="2" id="KW-1185">Reference proteome</keyword>
<organism evidence="1 2">
    <name type="scientific">Thermoactinomyces daqus</name>
    <dbReference type="NCBI Taxonomy" id="1329516"/>
    <lineage>
        <taxon>Bacteria</taxon>
        <taxon>Bacillati</taxon>
        <taxon>Bacillota</taxon>
        <taxon>Bacilli</taxon>
        <taxon>Bacillales</taxon>
        <taxon>Thermoactinomycetaceae</taxon>
        <taxon>Thermoactinomyces</taxon>
    </lineage>
</organism>
<comment type="caution">
    <text evidence="1">The sequence shown here is derived from an EMBL/GenBank/DDBJ whole genome shotgun (WGS) entry which is preliminary data.</text>
</comment>
<dbReference type="AlphaFoldDB" id="A0A7W1X891"/>
<reference evidence="1 2" key="1">
    <citation type="submission" date="2020-07" db="EMBL/GenBank/DDBJ databases">
        <authorList>
            <person name="Feng H."/>
        </authorList>
    </citation>
    <scope>NUCLEOTIDE SEQUENCE [LARGE SCALE GENOMIC DNA]</scope>
    <source>
        <strain evidence="2">s-11</strain>
    </source>
</reference>
<protein>
    <submittedName>
        <fullName evidence="1">Uncharacterized protein</fullName>
    </submittedName>
</protein>
<dbReference type="RefSeq" id="WP_033100462.1">
    <property type="nucleotide sequence ID" value="NZ_JACEIP010000003.1"/>
</dbReference>
<name>A0A7W1X891_9BACL</name>
<sequence>MEENRAKAGKPVSPHKRCDEVNFGAQLADLKLDFYKQTLLLTALLELLIGKGLIERNEFAELVKGLDAEVKAEPGANQNDEHSFY</sequence>
<evidence type="ECO:0000313" key="2">
    <source>
        <dbReference type="Proteomes" id="UP000530514"/>
    </source>
</evidence>
<accession>A0A7W1X891</accession>
<dbReference type="EMBL" id="JACEIP010000003">
    <property type="protein sequence ID" value="MBA4541908.1"/>
    <property type="molecule type" value="Genomic_DNA"/>
</dbReference>